<protein>
    <submittedName>
        <fullName evidence="1">Uncharacterized protein</fullName>
    </submittedName>
</protein>
<evidence type="ECO:0000313" key="2">
    <source>
        <dbReference type="Proteomes" id="UP001163082"/>
    </source>
</evidence>
<proteinExistence type="predicted"/>
<keyword evidence="1" id="KW-0614">Plasmid</keyword>
<gene>
    <name evidence="1" type="ORF">K1Y77_17190</name>
</gene>
<reference evidence="1" key="1">
    <citation type="journal article" date="2022" name="Antonie Van Leeuwenhoek">
        <title>Whole genome sequencing of the halophilic Halomonas qaidamensis XH36, a novel species strain with high ectoine production.</title>
        <authorList>
            <person name="Zhang T."/>
            <person name="Cui T."/>
            <person name="Cao Y."/>
            <person name="Li Y."/>
            <person name="Li F."/>
            <person name="Zhu D."/>
            <person name="Xing J."/>
        </authorList>
    </citation>
    <scope>NUCLEOTIDE SEQUENCE</scope>
    <source>
        <strain evidence="1">XH36</strain>
    </source>
</reference>
<keyword evidence="2" id="KW-1185">Reference proteome</keyword>
<accession>A0ABY6JUF7</accession>
<geneLocation type="plasmid" evidence="1 2">
    <name>unnamed</name>
</geneLocation>
<dbReference type="EMBL" id="CP080628">
    <property type="protein sequence ID" value="UYV20954.1"/>
    <property type="molecule type" value="Genomic_DNA"/>
</dbReference>
<dbReference type="Proteomes" id="UP001163082">
    <property type="component" value="Plasmid unnamed"/>
</dbReference>
<dbReference type="RefSeq" id="WP_264431652.1">
    <property type="nucleotide sequence ID" value="NZ_CP080628.1"/>
</dbReference>
<organism evidence="1 2">
    <name type="scientific">Halomonas qaidamensis</name>
    <dbReference type="NCBI Taxonomy" id="2866211"/>
    <lineage>
        <taxon>Bacteria</taxon>
        <taxon>Pseudomonadati</taxon>
        <taxon>Pseudomonadota</taxon>
        <taxon>Gammaproteobacteria</taxon>
        <taxon>Oceanospirillales</taxon>
        <taxon>Halomonadaceae</taxon>
        <taxon>Halomonas</taxon>
    </lineage>
</organism>
<evidence type="ECO:0000313" key="1">
    <source>
        <dbReference type="EMBL" id="UYV20954.1"/>
    </source>
</evidence>
<name>A0ABY6JUF7_9GAMM</name>
<sequence length="47" mass="5306">MSKAEYTTIARTPLNQLHTVPMEALSAYLAQCSIITRRAVERITRIS</sequence>